<proteinExistence type="predicted"/>
<dbReference type="Proteomes" id="UP000794436">
    <property type="component" value="Unassembled WGS sequence"/>
</dbReference>
<dbReference type="InterPro" id="IPR008271">
    <property type="entry name" value="Ser/Thr_kinase_AS"/>
</dbReference>
<dbReference type="PANTHER" id="PTHR44329">
    <property type="entry name" value="SERINE/THREONINE-PROTEIN KINASE TNNI3K-RELATED"/>
    <property type="match status" value="1"/>
</dbReference>
<reference evidence="2" key="1">
    <citation type="submission" date="2019-03" db="EMBL/GenBank/DDBJ databases">
        <title>Long read genome sequence of the mycoparasitic Pythium oligandrum ATCC 38472 isolated from sugarbeet rhizosphere.</title>
        <authorList>
            <person name="Gaulin E."/>
        </authorList>
    </citation>
    <scope>NUCLEOTIDE SEQUENCE</scope>
    <source>
        <strain evidence="2">ATCC 38472_TT</strain>
    </source>
</reference>
<evidence type="ECO:0000313" key="2">
    <source>
        <dbReference type="EMBL" id="TMW55082.1"/>
    </source>
</evidence>
<keyword evidence="3" id="KW-1185">Reference proteome</keyword>
<name>A0A8K1FD15_PYTOL</name>
<dbReference type="InterPro" id="IPR011009">
    <property type="entry name" value="Kinase-like_dom_sf"/>
</dbReference>
<comment type="caution">
    <text evidence="2">The sequence shown here is derived from an EMBL/GenBank/DDBJ whole genome shotgun (WGS) entry which is preliminary data.</text>
</comment>
<protein>
    <recommendedName>
        <fullName evidence="1">Protein kinase domain-containing protein</fullName>
    </recommendedName>
</protein>
<dbReference type="PANTHER" id="PTHR44329:SF214">
    <property type="entry name" value="PROTEIN KINASE DOMAIN-CONTAINING PROTEIN"/>
    <property type="match status" value="1"/>
</dbReference>
<dbReference type="AlphaFoldDB" id="A0A8K1FD15"/>
<dbReference type="PROSITE" id="PS50011">
    <property type="entry name" value="PROTEIN_KINASE_DOM"/>
    <property type="match status" value="1"/>
</dbReference>
<accession>A0A8K1FD15</accession>
<organism evidence="2 3">
    <name type="scientific">Pythium oligandrum</name>
    <name type="common">Mycoparasitic fungus</name>
    <dbReference type="NCBI Taxonomy" id="41045"/>
    <lineage>
        <taxon>Eukaryota</taxon>
        <taxon>Sar</taxon>
        <taxon>Stramenopiles</taxon>
        <taxon>Oomycota</taxon>
        <taxon>Peronosporomycetes</taxon>
        <taxon>Pythiales</taxon>
        <taxon>Pythiaceae</taxon>
        <taxon>Pythium</taxon>
    </lineage>
</organism>
<dbReference type="SMART" id="SM00220">
    <property type="entry name" value="S_TKc"/>
    <property type="match status" value="1"/>
</dbReference>
<feature type="domain" description="Protein kinase" evidence="1">
    <location>
        <begin position="1"/>
        <end position="151"/>
    </location>
</feature>
<dbReference type="Gene3D" id="1.10.510.10">
    <property type="entry name" value="Transferase(Phosphotransferase) domain 1"/>
    <property type="match status" value="1"/>
</dbReference>
<dbReference type="InterPro" id="IPR051681">
    <property type="entry name" value="Ser/Thr_Kinases-Pseudokinases"/>
</dbReference>
<dbReference type="SUPFAM" id="SSF56112">
    <property type="entry name" value="Protein kinase-like (PK-like)"/>
    <property type="match status" value="1"/>
</dbReference>
<sequence length="151" mass="16858">MDEIRMCVKLDHPKIVEFVGISWSSLMDIAVVIEFMAGGDLATALQTQDSANPQHWFESSAMLKSKTFLALDMIEALVYLHSFASPIIHRDLKSRNVLLTADGEAKLSISRELSLDETMTGEVGTVAWIAPEVLQGERYSERRISIRLVCC</sequence>
<dbReference type="PROSITE" id="PS00108">
    <property type="entry name" value="PROTEIN_KINASE_ST"/>
    <property type="match status" value="1"/>
</dbReference>
<dbReference type="Pfam" id="PF00069">
    <property type="entry name" value="Pkinase"/>
    <property type="match status" value="1"/>
</dbReference>
<dbReference type="EMBL" id="SPLM01000149">
    <property type="protein sequence ID" value="TMW55082.1"/>
    <property type="molecule type" value="Genomic_DNA"/>
</dbReference>
<dbReference type="GO" id="GO:0005524">
    <property type="term" value="F:ATP binding"/>
    <property type="evidence" value="ECO:0007669"/>
    <property type="project" value="InterPro"/>
</dbReference>
<dbReference type="GO" id="GO:0004674">
    <property type="term" value="F:protein serine/threonine kinase activity"/>
    <property type="evidence" value="ECO:0007669"/>
    <property type="project" value="TreeGrafter"/>
</dbReference>
<gene>
    <name evidence="2" type="ORF">Poli38472_013844</name>
</gene>
<evidence type="ECO:0000313" key="3">
    <source>
        <dbReference type="Proteomes" id="UP000794436"/>
    </source>
</evidence>
<dbReference type="OrthoDB" id="89714at2759"/>
<evidence type="ECO:0000259" key="1">
    <source>
        <dbReference type="PROSITE" id="PS50011"/>
    </source>
</evidence>
<dbReference type="InterPro" id="IPR000719">
    <property type="entry name" value="Prot_kinase_dom"/>
</dbReference>